<name>A0A1G9GNY6_9ACTN</name>
<sequence>MGQTWQGIAAGAANDRFKITLREYQGAQKEAKAIAALLRDAHTQFADLRGKLKSVRADAIKAGMTVSEQGYVTFDTASLDAATRNAYHHDPDYQASARKAVGEWNEAISAAVKAITDADAGVKLALEAVVIDRDARDGTFNGFNHEAKSDIEQYEADHAADIATRINGGEKVSAAEMAELKRTFRDNSDDPKFSQTLLNSLGASGTVKFTNKLNDLAYFDDKDRKGDYLGLQKGLATTLATATKDPDSKFYKDFRADLKKTGLEQYDLKAVGEHMDAGRKGHDQQIRGYQALVTMMQHGDGYSTQFLSDVTDDMIAAEKKDPHVWDLYGDFSGKGTSWFAHDPVDGALGIMSKDPATATAYLDPGASGEDAEHRSNDRLRYLMDRDSDFVNNSTWGGPGGNIEYEGADSRDTAIADSQKGLGLALEAASTGREPNAAGAEFGHHTEAQTRVMQDTIALLDQDGKGDTVPENMKVPLGRALADYTVDTHAILSGTEKSSPEGLASINANGDDSSITNNKASLLRVMRGVSDAEYGTTPDGDPVLVHDLLYENQKLYSAEYLDTARTAPADQQNNVVGDWDNKARHVGEVYGSMTAIGADMILDDRDAKIGKLNDDMRYTYHGVGGLFTQIPVVGDPIQRMVDAATYEYSKDVAAAAEDAARSQDSTASSAGIGGTNALLQGWGSTHGIADTEAHKHAMGEAKQSFITGREDAFTALRTRK</sequence>
<evidence type="ECO:0000313" key="1">
    <source>
        <dbReference type="EMBL" id="SDL02376.1"/>
    </source>
</evidence>
<dbReference type="STRING" id="417292.SAMN05421806_116117"/>
<accession>A0A1G9GNY6</accession>
<organism evidence="1 2">
    <name type="scientific">Streptomyces indicus</name>
    <dbReference type="NCBI Taxonomy" id="417292"/>
    <lineage>
        <taxon>Bacteria</taxon>
        <taxon>Bacillati</taxon>
        <taxon>Actinomycetota</taxon>
        <taxon>Actinomycetes</taxon>
        <taxon>Kitasatosporales</taxon>
        <taxon>Streptomycetaceae</taxon>
        <taxon>Streptomyces</taxon>
    </lineage>
</organism>
<dbReference type="Proteomes" id="UP000199155">
    <property type="component" value="Unassembled WGS sequence"/>
</dbReference>
<dbReference type="EMBL" id="FNFF01000016">
    <property type="protein sequence ID" value="SDL02376.1"/>
    <property type="molecule type" value="Genomic_DNA"/>
</dbReference>
<dbReference type="RefSeq" id="WP_342742791.1">
    <property type="nucleotide sequence ID" value="NZ_FNFF01000016.1"/>
</dbReference>
<protein>
    <submittedName>
        <fullName evidence="1">Uncharacterized protein</fullName>
    </submittedName>
</protein>
<evidence type="ECO:0000313" key="2">
    <source>
        <dbReference type="Proteomes" id="UP000199155"/>
    </source>
</evidence>
<dbReference type="AlphaFoldDB" id="A0A1G9GNY6"/>
<reference evidence="1 2" key="1">
    <citation type="submission" date="2016-10" db="EMBL/GenBank/DDBJ databases">
        <authorList>
            <person name="de Groot N.N."/>
        </authorList>
    </citation>
    <scope>NUCLEOTIDE SEQUENCE [LARGE SCALE GENOMIC DNA]</scope>
    <source>
        <strain evidence="1 2">CGMCC 4.5727</strain>
    </source>
</reference>
<keyword evidence="2" id="KW-1185">Reference proteome</keyword>
<gene>
    <name evidence="1" type="ORF">SAMN05421806_116117</name>
</gene>
<proteinExistence type="predicted"/>